<proteinExistence type="predicted"/>
<gene>
    <name evidence="1" type="ORF">QDX21_06665</name>
</gene>
<evidence type="ECO:0000313" key="2">
    <source>
        <dbReference type="Proteomes" id="UP001224674"/>
    </source>
</evidence>
<dbReference type="EMBL" id="CP122566">
    <property type="protein sequence ID" value="WGH92033.1"/>
    <property type="molecule type" value="Genomic_DNA"/>
</dbReference>
<dbReference type="GeneID" id="83696645"/>
<dbReference type="RefSeq" id="WP_110099427.1">
    <property type="nucleotide sequence ID" value="NZ_CP122562.1"/>
</dbReference>
<dbReference type="AlphaFoldDB" id="A0AAJ6AJF4"/>
<sequence length="86" mass="10145">MTKLEPLNDREKKVLDLERRSFRYSGAKDRAIQDDLGMTPTGYYQLLTRLVDDERAIAADPMLINRIRQRRRTADRADRHPQSTTR</sequence>
<organism evidence="1 2">
    <name type="scientific">Auritidibacter ignavus</name>
    <dbReference type="NCBI Taxonomy" id="678932"/>
    <lineage>
        <taxon>Bacteria</taxon>
        <taxon>Bacillati</taxon>
        <taxon>Actinomycetota</taxon>
        <taxon>Actinomycetes</taxon>
        <taxon>Micrococcales</taxon>
        <taxon>Micrococcaceae</taxon>
        <taxon>Auritidibacter</taxon>
    </lineage>
</organism>
<protein>
    <submittedName>
        <fullName evidence="1">DUF3263 domain-containing protein</fullName>
    </submittedName>
</protein>
<dbReference type="Pfam" id="PF11662">
    <property type="entry name" value="DUF3263"/>
    <property type="match status" value="1"/>
</dbReference>
<accession>A0AAJ6AJF4</accession>
<name>A0AAJ6AJF4_9MICC</name>
<keyword evidence="2" id="KW-1185">Reference proteome</keyword>
<dbReference type="Proteomes" id="UP001224674">
    <property type="component" value="Chromosome"/>
</dbReference>
<evidence type="ECO:0000313" key="1">
    <source>
        <dbReference type="EMBL" id="WGH92033.1"/>
    </source>
</evidence>
<dbReference type="InterPro" id="IPR021678">
    <property type="entry name" value="DUF3263"/>
</dbReference>
<reference evidence="1 2" key="1">
    <citation type="submission" date="2023-03" db="EMBL/GenBank/DDBJ databases">
        <title>Complete genome sequences of several Auritidibacter ignavus strains isolated from ear infections.</title>
        <authorList>
            <person name="Baehr T."/>
            <person name="Baumhoegger A.M."/>
        </authorList>
    </citation>
    <scope>NUCLEOTIDE SEQUENCE [LARGE SCALE GENOMIC DNA]</scope>
    <source>
        <strain evidence="1 2">BABAE-6</strain>
    </source>
</reference>